<feature type="transmembrane region" description="Helical" evidence="6">
    <location>
        <begin position="84"/>
        <end position="102"/>
    </location>
</feature>
<evidence type="ECO:0000256" key="6">
    <source>
        <dbReference type="SAM" id="Phobius"/>
    </source>
</evidence>
<keyword evidence="2" id="KW-1003">Cell membrane</keyword>
<feature type="transmembrane region" description="Helical" evidence="6">
    <location>
        <begin position="58"/>
        <end position="77"/>
    </location>
</feature>
<organism evidence="7 8">
    <name type="scientific">Desulfallas thermosapovorans DSM 6562</name>
    <dbReference type="NCBI Taxonomy" id="1121431"/>
    <lineage>
        <taxon>Bacteria</taxon>
        <taxon>Bacillati</taxon>
        <taxon>Bacillota</taxon>
        <taxon>Clostridia</taxon>
        <taxon>Eubacteriales</taxon>
        <taxon>Desulfallaceae</taxon>
        <taxon>Desulfallas</taxon>
    </lineage>
</organism>
<evidence type="ECO:0000313" key="8">
    <source>
        <dbReference type="Proteomes" id="UP000323166"/>
    </source>
</evidence>
<dbReference type="GO" id="GO:0005886">
    <property type="term" value="C:plasma membrane"/>
    <property type="evidence" value="ECO:0007669"/>
    <property type="project" value="UniProtKB-SubCell"/>
</dbReference>
<keyword evidence="5 6" id="KW-0472">Membrane</keyword>
<evidence type="ECO:0000256" key="2">
    <source>
        <dbReference type="ARBA" id="ARBA00022475"/>
    </source>
</evidence>
<dbReference type="Pfam" id="PF02653">
    <property type="entry name" value="BPD_transp_2"/>
    <property type="match status" value="1"/>
</dbReference>
<dbReference type="InterPro" id="IPR001851">
    <property type="entry name" value="ABC_transp_permease"/>
</dbReference>
<feature type="transmembrane region" description="Helical" evidence="6">
    <location>
        <begin position="122"/>
        <end position="150"/>
    </location>
</feature>
<dbReference type="PANTHER" id="PTHR32196:SF69">
    <property type="entry name" value="BRANCHED-CHAIN AMINO ACID TRANSPORT SYSTEM, PERMEASE PROTEIN"/>
    <property type="match status" value="1"/>
</dbReference>
<feature type="transmembrane region" description="Helical" evidence="6">
    <location>
        <begin position="207"/>
        <end position="227"/>
    </location>
</feature>
<dbReference type="EMBL" id="VNHM01000010">
    <property type="protein sequence ID" value="TYO94954.1"/>
    <property type="molecule type" value="Genomic_DNA"/>
</dbReference>
<protein>
    <submittedName>
        <fullName evidence="7">Putative ABC transport system permease protein</fullName>
    </submittedName>
</protein>
<feature type="transmembrane region" description="Helical" evidence="6">
    <location>
        <begin position="184"/>
        <end position="201"/>
    </location>
</feature>
<keyword evidence="8" id="KW-1185">Reference proteome</keyword>
<dbReference type="CDD" id="cd06574">
    <property type="entry name" value="TM_PBP1_branched-chain-AA_like"/>
    <property type="match status" value="1"/>
</dbReference>
<feature type="transmembrane region" description="Helical" evidence="6">
    <location>
        <begin position="12"/>
        <end position="31"/>
    </location>
</feature>
<dbReference type="Proteomes" id="UP000323166">
    <property type="component" value="Unassembled WGS sequence"/>
</dbReference>
<accession>A0A5S4ZQ85</accession>
<proteinExistence type="predicted"/>
<dbReference type="RefSeq" id="WP_166511975.1">
    <property type="nucleotide sequence ID" value="NZ_VNHM01000010.1"/>
</dbReference>
<name>A0A5S4ZQ85_9FIRM</name>
<gene>
    <name evidence="7" type="ORF">LX24_01970</name>
</gene>
<comment type="caution">
    <text evidence="7">The sequence shown here is derived from an EMBL/GenBank/DDBJ whole genome shotgun (WGS) entry which is preliminary data.</text>
</comment>
<evidence type="ECO:0000256" key="4">
    <source>
        <dbReference type="ARBA" id="ARBA00022989"/>
    </source>
</evidence>
<dbReference type="AlphaFoldDB" id="A0A5S4ZQ85"/>
<dbReference type="PANTHER" id="PTHR32196">
    <property type="entry name" value="ABC TRANSPORTER PERMEASE PROTEIN YPHD-RELATED-RELATED"/>
    <property type="match status" value="1"/>
</dbReference>
<sequence length="346" mass="35844">MESVLITALQQGLIYAFMALGVLLTFRLLGFPDLTVEGTFPLGAAVTARAVVEGIDPLLAVLLGALSGGAAGAATGLMHTRLKVNNILAGILTASAIYTVMLRTMGRPNTPLLNHDNVYGQILGWFGLIESNITIILVLLLITLAARALLGWFLGTDMGLALRATGSNERMIRSLGVNTDNTKLLGLVIANGLVGLSGALACQFQGFADVGMGIGVLVAAIASVILGETIFGGHRLGRLLTGVILGSVLYRGLLALGLRLGLPAEDFKLMTAALVLLVLAMPNMGISRRLAAVRPSTGIGSIKRLWSPFNPNRTGKGSGLVGNPSVPGRTNGCIGTVSQTGRGDDK</sequence>
<evidence type="ECO:0000256" key="5">
    <source>
        <dbReference type="ARBA" id="ARBA00023136"/>
    </source>
</evidence>
<evidence type="ECO:0000256" key="3">
    <source>
        <dbReference type="ARBA" id="ARBA00022692"/>
    </source>
</evidence>
<keyword evidence="4 6" id="KW-1133">Transmembrane helix</keyword>
<dbReference type="GO" id="GO:0022857">
    <property type="term" value="F:transmembrane transporter activity"/>
    <property type="evidence" value="ECO:0007669"/>
    <property type="project" value="InterPro"/>
</dbReference>
<keyword evidence="3 6" id="KW-0812">Transmembrane</keyword>
<feature type="transmembrane region" description="Helical" evidence="6">
    <location>
        <begin position="239"/>
        <end position="261"/>
    </location>
</feature>
<evidence type="ECO:0000256" key="1">
    <source>
        <dbReference type="ARBA" id="ARBA00004651"/>
    </source>
</evidence>
<reference evidence="7 8" key="1">
    <citation type="submission" date="2019-07" db="EMBL/GenBank/DDBJ databases">
        <title>Genomic Encyclopedia of Type Strains, Phase I: the one thousand microbial genomes (KMG-I) project.</title>
        <authorList>
            <person name="Kyrpides N."/>
        </authorList>
    </citation>
    <scope>NUCLEOTIDE SEQUENCE [LARGE SCALE GENOMIC DNA]</scope>
    <source>
        <strain evidence="7 8">DSM 6562</strain>
    </source>
</reference>
<comment type="subcellular location">
    <subcellularLocation>
        <location evidence="1">Cell membrane</location>
        <topology evidence="1">Multi-pass membrane protein</topology>
    </subcellularLocation>
</comment>
<evidence type="ECO:0000313" key="7">
    <source>
        <dbReference type="EMBL" id="TYO94954.1"/>
    </source>
</evidence>
<feature type="transmembrane region" description="Helical" evidence="6">
    <location>
        <begin position="267"/>
        <end position="286"/>
    </location>
</feature>